<keyword evidence="3" id="KW-1185">Reference proteome</keyword>
<reference evidence="3 4" key="1">
    <citation type="submission" date="2020-04" db="EMBL/GenBank/DDBJ databases">
        <authorList>
            <person name="Wallbank WR R."/>
            <person name="Pardo Diaz C."/>
            <person name="Kozak K."/>
            <person name="Martin S."/>
            <person name="Jiggins C."/>
            <person name="Moest M."/>
            <person name="Warren A I."/>
            <person name="Byers J.R.P. K."/>
            <person name="Montejo-Kovacevich G."/>
            <person name="Yen C E."/>
        </authorList>
    </citation>
    <scope>NUCLEOTIDE SEQUENCE [LARGE SCALE GENOMIC DNA]</scope>
</reference>
<dbReference type="EMBL" id="CADEBC010000561">
    <property type="protein sequence ID" value="CAB3253313.1"/>
    <property type="molecule type" value="Genomic_DNA"/>
</dbReference>
<dbReference type="EMBL" id="CADEBD010000294">
    <property type="protein sequence ID" value="CAB3234058.1"/>
    <property type="molecule type" value="Genomic_DNA"/>
</dbReference>
<evidence type="ECO:0000313" key="3">
    <source>
        <dbReference type="Proteomes" id="UP000494106"/>
    </source>
</evidence>
<dbReference type="AlphaFoldDB" id="A0A8S0ZKZ2"/>
<dbReference type="Proteomes" id="UP000494256">
    <property type="component" value="Unassembled WGS sequence"/>
</dbReference>
<protein>
    <submittedName>
        <fullName evidence="1">Uncharacterized protein</fullName>
    </submittedName>
</protein>
<dbReference type="Proteomes" id="UP000494106">
    <property type="component" value="Unassembled WGS sequence"/>
</dbReference>
<evidence type="ECO:0000313" key="1">
    <source>
        <dbReference type="EMBL" id="CAB3234058.1"/>
    </source>
</evidence>
<dbReference type="OrthoDB" id="7406565at2759"/>
<gene>
    <name evidence="2" type="ORF">APLA_LOCUS14029</name>
    <name evidence="1" type="ORF">APLA_LOCUS6370</name>
</gene>
<organism evidence="1 4">
    <name type="scientific">Arctia plantaginis</name>
    <name type="common">Wood tiger moth</name>
    <name type="synonym">Phalaena plantaginis</name>
    <dbReference type="NCBI Taxonomy" id="874455"/>
    <lineage>
        <taxon>Eukaryota</taxon>
        <taxon>Metazoa</taxon>
        <taxon>Ecdysozoa</taxon>
        <taxon>Arthropoda</taxon>
        <taxon>Hexapoda</taxon>
        <taxon>Insecta</taxon>
        <taxon>Pterygota</taxon>
        <taxon>Neoptera</taxon>
        <taxon>Endopterygota</taxon>
        <taxon>Lepidoptera</taxon>
        <taxon>Glossata</taxon>
        <taxon>Ditrysia</taxon>
        <taxon>Noctuoidea</taxon>
        <taxon>Erebidae</taxon>
        <taxon>Arctiinae</taxon>
        <taxon>Arctia</taxon>
    </lineage>
</organism>
<accession>A0A8S0ZKZ2</accession>
<evidence type="ECO:0000313" key="4">
    <source>
        <dbReference type="Proteomes" id="UP000494256"/>
    </source>
</evidence>
<name>A0A8S0ZKZ2_ARCPL</name>
<comment type="caution">
    <text evidence="1">The sequence shown here is derived from an EMBL/GenBank/DDBJ whole genome shotgun (WGS) entry which is preliminary data.</text>
</comment>
<evidence type="ECO:0000313" key="2">
    <source>
        <dbReference type="EMBL" id="CAB3253313.1"/>
    </source>
</evidence>
<proteinExistence type="predicted"/>
<sequence length="126" mass="13466">MNKILSPFTSAMPGSINVLDKAINSAGLTIGFLVHFLRLSLRSDIKHAEAFFKTAGCCVDPNGPAEAVASGPACRAFQPSAAEASRSGPSVVVLPAADFTPEYARARRERLVCLHTLSVNKLLRRK</sequence>